<keyword evidence="2" id="KW-0560">Oxidoreductase</keyword>
<comment type="similarity">
    <text evidence="1">Belongs to the short-chain dehydrogenases/reductases (SDR) family.</text>
</comment>
<sequence length="314" mass="35730">MINKVVFITGGTRGIGRQIALIFAKAGYQLALNYHHNQKIAQEFQQELMTSFSTTVRLYPGDIGREEEVVNMTEKIYQDFGQLDILILNAGPFIHEEIKLKDCTTDQWLHMMNTNLNSFFYLMKAILPHMERQNWGRIVTLGYDQIERVTGWPQRGAYSAAKTGVAAAVRTLAVEEKEFNITVNMVCPGDIKAQWKEASIEEAEKEQLSEQAKKEKFIEGTRKEKFLEEVKKEKAPEEAEQEKSVEKTEKLNKVKRTDTISSAFENANSKRKATGEDVAQTIYFLCQDSAEYLTGNILNLAGGENIIARKMTEK</sequence>
<dbReference type="AlphaFoldDB" id="A0A242K0I9"/>
<evidence type="ECO:0000313" key="4">
    <source>
        <dbReference type="Proteomes" id="UP000194933"/>
    </source>
</evidence>
<protein>
    <submittedName>
        <fullName evidence="3">Uncharacterized protein</fullName>
    </submittedName>
</protein>
<dbReference type="InterPro" id="IPR002347">
    <property type="entry name" value="SDR_fam"/>
</dbReference>
<keyword evidence="4" id="KW-1185">Reference proteome</keyword>
<name>A0A242K0I9_9ENTE</name>
<evidence type="ECO:0000256" key="2">
    <source>
        <dbReference type="ARBA" id="ARBA00023002"/>
    </source>
</evidence>
<dbReference type="GO" id="GO:0030497">
    <property type="term" value="P:fatty acid elongation"/>
    <property type="evidence" value="ECO:0007669"/>
    <property type="project" value="TreeGrafter"/>
</dbReference>
<evidence type="ECO:0000256" key="1">
    <source>
        <dbReference type="ARBA" id="ARBA00006484"/>
    </source>
</evidence>
<dbReference type="EMBL" id="NGMO01000002">
    <property type="protein sequence ID" value="OTP11095.1"/>
    <property type="molecule type" value="Genomic_DNA"/>
</dbReference>
<dbReference type="FunFam" id="3.40.50.720:FF:000084">
    <property type="entry name" value="Short-chain dehydrogenase reductase"/>
    <property type="match status" value="1"/>
</dbReference>
<dbReference type="PRINTS" id="PR00081">
    <property type="entry name" value="GDHRDH"/>
</dbReference>
<organism evidence="3 4">
    <name type="scientific">Candidatus Enterococcus wittei</name>
    <dbReference type="NCBI Taxonomy" id="1987383"/>
    <lineage>
        <taxon>Bacteria</taxon>
        <taxon>Bacillati</taxon>
        <taxon>Bacillota</taxon>
        <taxon>Bacilli</taxon>
        <taxon>Lactobacillales</taxon>
        <taxon>Enterococcaceae</taxon>
        <taxon>Enterococcus</taxon>
    </lineage>
</organism>
<dbReference type="RefSeq" id="WP_002295192.1">
    <property type="nucleotide sequence ID" value="NZ_NGMO01000002.1"/>
</dbReference>
<dbReference type="InterPro" id="IPR036291">
    <property type="entry name" value="NAD(P)-bd_dom_sf"/>
</dbReference>
<dbReference type="STRING" id="1987383.A5844_001229"/>
<evidence type="ECO:0000313" key="3">
    <source>
        <dbReference type="EMBL" id="OTP11095.1"/>
    </source>
</evidence>
<proteinExistence type="inferred from homology"/>
<dbReference type="PANTHER" id="PTHR42760:SF36">
    <property type="entry name" value="OXIDOREDUCTASE YTKK-RELATED"/>
    <property type="match status" value="1"/>
</dbReference>
<dbReference type="Pfam" id="PF00106">
    <property type="entry name" value="adh_short"/>
    <property type="match status" value="1"/>
</dbReference>
<comment type="caution">
    <text evidence="3">The sequence shown here is derived from an EMBL/GenBank/DDBJ whole genome shotgun (WGS) entry which is preliminary data.</text>
</comment>
<gene>
    <name evidence="3" type="ORF">A5844_001229</name>
</gene>
<dbReference type="Gene3D" id="3.40.50.720">
    <property type="entry name" value="NAD(P)-binding Rossmann-like Domain"/>
    <property type="match status" value="1"/>
</dbReference>
<dbReference type="CDD" id="cd05233">
    <property type="entry name" value="SDR_c"/>
    <property type="match status" value="1"/>
</dbReference>
<dbReference type="SUPFAM" id="SSF51735">
    <property type="entry name" value="NAD(P)-binding Rossmann-fold domains"/>
    <property type="match status" value="1"/>
</dbReference>
<dbReference type="GO" id="GO:0008206">
    <property type="term" value="P:bile acid metabolic process"/>
    <property type="evidence" value="ECO:0007669"/>
    <property type="project" value="UniProtKB-ARBA"/>
</dbReference>
<dbReference type="Proteomes" id="UP000194933">
    <property type="component" value="Unassembled WGS sequence"/>
</dbReference>
<accession>A0A242K0I9</accession>
<reference evidence="3 4" key="1">
    <citation type="submission" date="2017-05" db="EMBL/GenBank/DDBJ databases">
        <title>The Genome Sequence of Enterococcus sp. 10A9_DIV0425.</title>
        <authorList>
            <consortium name="The Broad Institute Genomics Platform"/>
            <consortium name="The Broad Institute Genomic Center for Infectious Diseases"/>
            <person name="Earl A."/>
            <person name="Manson A."/>
            <person name="Schwartman J."/>
            <person name="Gilmore M."/>
            <person name="Abouelleil A."/>
            <person name="Cao P."/>
            <person name="Chapman S."/>
            <person name="Cusick C."/>
            <person name="Shea T."/>
            <person name="Young S."/>
            <person name="Neafsey D."/>
            <person name="Nusbaum C."/>
            <person name="Birren B."/>
        </authorList>
    </citation>
    <scope>NUCLEOTIDE SEQUENCE [LARGE SCALE GENOMIC DNA]</scope>
    <source>
        <strain evidence="3 4">10A9_DIV0425</strain>
    </source>
</reference>
<dbReference type="PANTHER" id="PTHR42760">
    <property type="entry name" value="SHORT-CHAIN DEHYDROGENASES/REDUCTASES FAMILY MEMBER"/>
    <property type="match status" value="1"/>
</dbReference>
<dbReference type="GO" id="GO:0016616">
    <property type="term" value="F:oxidoreductase activity, acting on the CH-OH group of donors, NAD or NADP as acceptor"/>
    <property type="evidence" value="ECO:0007669"/>
    <property type="project" value="TreeGrafter"/>
</dbReference>